<accession>A0ABS6FCG6</accession>
<protein>
    <submittedName>
        <fullName evidence="1">Uncharacterized protein</fullName>
    </submittedName>
</protein>
<dbReference type="Proteomes" id="UP000787672">
    <property type="component" value="Unassembled WGS sequence"/>
</dbReference>
<reference evidence="1 2" key="1">
    <citation type="submission" date="2021-06" db="EMBL/GenBank/DDBJ databases">
        <authorList>
            <person name="Sun Q."/>
            <person name="Li D."/>
        </authorList>
    </citation>
    <scope>NUCLEOTIDE SEQUENCE [LARGE SCALE GENOMIC DNA]</scope>
    <source>
        <strain evidence="1 2">MSJ-2</strain>
    </source>
</reference>
<dbReference type="EMBL" id="JAHLQN010000001">
    <property type="protein sequence ID" value="MBU5627740.1"/>
    <property type="molecule type" value="Genomic_DNA"/>
</dbReference>
<sequence length="69" mass="7372">MTINSLLQDIIVGDHTSGAKYPDGSGGKDQYTLIVFMDGHGKILNAKVKKAKIERGMLLISADGEKNPA</sequence>
<comment type="caution">
    <text evidence="1">The sequence shown here is derived from an EMBL/GenBank/DDBJ whole genome shotgun (WGS) entry which is preliminary data.</text>
</comment>
<evidence type="ECO:0000313" key="2">
    <source>
        <dbReference type="Proteomes" id="UP000787672"/>
    </source>
</evidence>
<name>A0ABS6FCG6_9FIRM</name>
<dbReference type="RefSeq" id="WP_216633078.1">
    <property type="nucleotide sequence ID" value="NZ_JAHLQN010000001.1"/>
</dbReference>
<keyword evidence="2" id="KW-1185">Reference proteome</keyword>
<proteinExistence type="predicted"/>
<organism evidence="1 2">
    <name type="scientific">Dysosmobacter acutus</name>
    <dbReference type="NCBI Taxonomy" id="2841504"/>
    <lineage>
        <taxon>Bacteria</taxon>
        <taxon>Bacillati</taxon>
        <taxon>Bacillota</taxon>
        <taxon>Clostridia</taxon>
        <taxon>Eubacteriales</taxon>
        <taxon>Oscillospiraceae</taxon>
        <taxon>Dysosmobacter</taxon>
    </lineage>
</organism>
<gene>
    <name evidence="1" type="ORF">KQI82_12550</name>
</gene>
<evidence type="ECO:0000313" key="1">
    <source>
        <dbReference type="EMBL" id="MBU5627740.1"/>
    </source>
</evidence>